<reference evidence="3 4" key="1">
    <citation type="submission" date="2017-09" db="EMBL/GenBank/DDBJ databases">
        <authorList>
            <person name="Ehlers B."/>
            <person name="Leendertz F.H."/>
        </authorList>
    </citation>
    <scope>NUCLEOTIDE SEQUENCE [LARGE SCALE GENOMIC DNA]</scope>
    <source>
        <strain evidence="3 4">DSM 27208</strain>
    </source>
</reference>
<feature type="domain" description="DICT" evidence="1">
    <location>
        <begin position="247"/>
        <end position="359"/>
    </location>
</feature>
<dbReference type="InterPro" id="IPR055768">
    <property type="entry name" value="DUF7344"/>
</dbReference>
<dbReference type="Proteomes" id="UP000219453">
    <property type="component" value="Unassembled WGS sequence"/>
</dbReference>
<protein>
    <submittedName>
        <fullName evidence="3">Diguanylate Cyclase and Two-component system sensory domain-containing protein</fullName>
    </submittedName>
</protein>
<name>A0A285NTN3_NATPI</name>
<evidence type="ECO:0000313" key="4">
    <source>
        <dbReference type="Proteomes" id="UP000219453"/>
    </source>
</evidence>
<evidence type="ECO:0000259" key="1">
    <source>
        <dbReference type="Pfam" id="PF10069"/>
    </source>
</evidence>
<gene>
    <name evidence="3" type="ORF">SAMN06269185_1670</name>
</gene>
<dbReference type="RefSeq" id="WP_179747432.1">
    <property type="nucleotide sequence ID" value="NZ_OBEJ01000002.1"/>
</dbReference>
<accession>A0A285NTN3</accession>
<dbReference type="Pfam" id="PF10069">
    <property type="entry name" value="DICT"/>
    <property type="match status" value="1"/>
</dbReference>
<keyword evidence="4" id="KW-1185">Reference proteome</keyword>
<feature type="domain" description="DUF7344" evidence="2">
    <location>
        <begin position="26"/>
        <end position="102"/>
    </location>
</feature>
<evidence type="ECO:0000313" key="3">
    <source>
        <dbReference type="EMBL" id="SNZ12377.1"/>
    </source>
</evidence>
<dbReference type="OrthoDB" id="198447at2157"/>
<dbReference type="InterPro" id="IPR019278">
    <property type="entry name" value="DICT_dom"/>
</dbReference>
<sequence>MGSDDANGQTDADEFPGRATESVLAALTEPRRQYVLYYLRERERADLATLSWVVAGWLGADSDAGVTSGADHDRLELELHHNHLPHLDDIGLIEYDPNTHDVRLTQPTELVADLLDRIGGPEPSADYERRPVADARTSMSSLRTTDGIDSLRDLVEDVEQTATTITVCAPDASEALLDQFVTRNVEIEHESLPAVADGGFVLVQRNGVTLGTIGLDVLERAATSPTAPPGERSDEDYRQFLSLFRDTQFTTASRGELLKTAREIEDRAWRTGEGRLRTGFQSLSAYQDQLSVYRRLGTESDLDVHVYGRPDWTPPAIEGVRLHESTGAEIGLVWFVVFHDGRDDATASGRSNSCALIAEERARDQYYGFWTYDPELVAAIDDYLASTYR</sequence>
<evidence type="ECO:0000259" key="2">
    <source>
        <dbReference type="Pfam" id="PF24035"/>
    </source>
</evidence>
<dbReference type="AlphaFoldDB" id="A0A285NTN3"/>
<dbReference type="EMBL" id="OBEJ01000002">
    <property type="protein sequence ID" value="SNZ12377.1"/>
    <property type="molecule type" value="Genomic_DNA"/>
</dbReference>
<organism evidence="3 4">
    <name type="scientific">Natronoarchaeum philippinense</name>
    <dbReference type="NCBI Taxonomy" id="558529"/>
    <lineage>
        <taxon>Archaea</taxon>
        <taxon>Methanobacteriati</taxon>
        <taxon>Methanobacteriota</taxon>
        <taxon>Stenosarchaea group</taxon>
        <taxon>Halobacteria</taxon>
        <taxon>Halobacteriales</taxon>
        <taxon>Natronoarchaeaceae</taxon>
    </lineage>
</organism>
<dbReference type="Pfam" id="PF24035">
    <property type="entry name" value="DUF7344"/>
    <property type="match status" value="1"/>
</dbReference>
<proteinExistence type="predicted"/>